<comment type="caution">
    <text evidence="9">The sequence shown here is derived from an EMBL/GenBank/DDBJ whole genome shotgun (WGS) entry which is preliminary data.</text>
</comment>
<evidence type="ECO:0000259" key="6">
    <source>
        <dbReference type="Pfam" id="PF00501"/>
    </source>
</evidence>
<reference evidence="9 10" key="1">
    <citation type="journal article" date="2024" name="BMC Genomics">
        <title>Genome assembly of redclaw crayfish (Cherax quadricarinatus) provides insights into its immune adaptation and hypoxia tolerance.</title>
        <authorList>
            <person name="Liu Z."/>
            <person name="Zheng J."/>
            <person name="Li H."/>
            <person name="Fang K."/>
            <person name="Wang S."/>
            <person name="He J."/>
            <person name="Zhou D."/>
            <person name="Weng S."/>
            <person name="Chi M."/>
            <person name="Gu Z."/>
            <person name="He J."/>
            <person name="Li F."/>
            <person name="Wang M."/>
        </authorList>
    </citation>
    <scope>NUCLEOTIDE SEQUENCE [LARGE SCALE GENOMIC DNA]</scope>
    <source>
        <strain evidence="9">ZL_2023a</strain>
    </source>
</reference>
<evidence type="ECO:0000259" key="8">
    <source>
        <dbReference type="Pfam" id="PF16177"/>
    </source>
</evidence>
<dbReference type="NCBIfam" id="NF001208">
    <property type="entry name" value="PRK00174.1"/>
    <property type="match status" value="1"/>
</dbReference>
<dbReference type="NCBIfam" id="TIGR02188">
    <property type="entry name" value="Ac_CoA_lig_AcsA"/>
    <property type="match status" value="1"/>
</dbReference>
<dbReference type="PANTHER" id="PTHR24095:SF14">
    <property type="entry name" value="ACETYL-COENZYME A SYNTHETASE 1"/>
    <property type="match status" value="1"/>
</dbReference>
<evidence type="ECO:0000259" key="7">
    <source>
        <dbReference type="Pfam" id="PF13193"/>
    </source>
</evidence>
<proteinExistence type="inferred from homology"/>
<evidence type="ECO:0000256" key="3">
    <source>
        <dbReference type="ARBA" id="ARBA00022741"/>
    </source>
</evidence>
<evidence type="ECO:0000313" key="9">
    <source>
        <dbReference type="EMBL" id="KAK8726088.1"/>
    </source>
</evidence>
<dbReference type="FunFam" id="3.40.50.12780:FF:000001">
    <property type="entry name" value="Acetyl-coenzyme A synthetase"/>
    <property type="match status" value="1"/>
</dbReference>
<dbReference type="InterPro" id="IPR045851">
    <property type="entry name" value="AMP-bd_C_sf"/>
</dbReference>
<organism evidence="9 10">
    <name type="scientific">Cherax quadricarinatus</name>
    <name type="common">Australian red claw crayfish</name>
    <dbReference type="NCBI Taxonomy" id="27406"/>
    <lineage>
        <taxon>Eukaryota</taxon>
        <taxon>Metazoa</taxon>
        <taxon>Ecdysozoa</taxon>
        <taxon>Arthropoda</taxon>
        <taxon>Crustacea</taxon>
        <taxon>Multicrustacea</taxon>
        <taxon>Malacostraca</taxon>
        <taxon>Eumalacostraca</taxon>
        <taxon>Eucarida</taxon>
        <taxon>Decapoda</taxon>
        <taxon>Pleocyemata</taxon>
        <taxon>Astacidea</taxon>
        <taxon>Parastacoidea</taxon>
        <taxon>Parastacidae</taxon>
        <taxon>Cherax</taxon>
    </lineage>
</organism>
<dbReference type="Proteomes" id="UP001445076">
    <property type="component" value="Unassembled WGS sequence"/>
</dbReference>
<evidence type="ECO:0000313" key="10">
    <source>
        <dbReference type="Proteomes" id="UP001445076"/>
    </source>
</evidence>
<name>A0AAW0W857_CHEQU</name>
<keyword evidence="4 5" id="KW-0067">ATP-binding</keyword>
<dbReference type="CDD" id="cd05966">
    <property type="entry name" value="ACS"/>
    <property type="match status" value="1"/>
</dbReference>
<accession>A0AAW0W857</accession>
<dbReference type="InterPro" id="IPR000873">
    <property type="entry name" value="AMP-dep_synth/lig_dom"/>
</dbReference>
<dbReference type="Gene3D" id="3.30.300.30">
    <property type="match status" value="1"/>
</dbReference>
<dbReference type="Pfam" id="PF13193">
    <property type="entry name" value="AMP-binding_C"/>
    <property type="match status" value="1"/>
</dbReference>
<evidence type="ECO:0000256" key="4">
    <source>
        <dbReference type="ARBA" id="ARBA00022840"/>
    </source>
</evidence>
<dbReference type="GO" id="GO:0019427">
    <property type="term" value="P:acetyl-CoA biosynthetic process from acetate"/>
    <property type="evidence" value="ECO:0007669"/>
    <property type="project" value="InterPro"/>
</dbReference>
<dbReference type="EC" id="6.2.1.1" evidence="5"/>
<dbReference type="EMBL" id="JARKIK010000080">
    <property type="protein sequence ID" value="KAK8726086.1"/>
    <property type="molecule type" value="Genomic_DNA"/>
</dbReference>
<dbReference type="GO" id="GO:0003987">
    <property type="term" value="F:acetate-CoA ligase activity"/>
    <property type="evidence" value="ECO:0007669"/>
    <property type="project" value="UniProtKB-UniRule"/>
</dbReference>
<dbReference type="EMBL" id="JARKIK010000080">
    <property type="protein sequence ID" value="KAK8726087.1"/>
    <property type="molecule type" value="Genomic_DNA"/>
</dbReference>
<dbReference type="EMBL" id="JARKIK010000080">
    <property type="protein sequence ID" value="KAK8726085.1"/>
    <property type="molecule type" value="Genomic_DNA"/>
</dbReference>
<evidence type="ECO:0000256" key="5">
    <source>
        <dbReference type="RuleBase" id="RU361147"/>
    </source>
</evidence>
<dbReference type="Pfam" id="PF00501">
    <property type="entry name" value="AMP-binding"/>
    <property type="match status" value="1"/>
</dbReference>
<dbReference type="AlphaFoldDB" id="A0AAW0W857"/>
<evidence type="ECO:0000256" key="2">
    <source>
        <dbReference type="ARBA" id="ARBA00022598"/>
    </source>
</evidence>
<dbReference type="GO" id="GO:0005524">
    <property type="term" value="F:ATP binding"/>
    <property type="evidence" value="ECO:0007669"/>
    <property type="project" value="UniProtKB-UniRule"/>
</dbReference>
<feature type="domain" description="AMP-dependent synthetase/ligase" evidence="6">
    <location>
        <begin position="127"/>
        <end position="512"/>
    </location>
</feature>
<dbReference type="GO" id="GO:0016208">
    <property type="term" value="F:AMP binding"/>
    <property type="evidence" value="ECO:0007669"/>
    <property type="project" value="InterPro"/>
</dbReference>
<gene>
    <name evidence="9" type="ORF">OTU49_010372</name>
</gene>
<evidence type="ECO:0000256" key="1">
    <source>
        <dbReference type="ARBA" id="ARBA00006432"/>
    </source>
</evidence>
<comment type="similarity">
    <text evidence="1 5">Belongs to the ATP-dependent AMP-binding enzyme family.</text>
</comment>
<dbReference type="InterPro" id="IPR032387">
    <property type="entry name" value="ACAS_N"/>
</dbReference>
<reference evidence="9" key="2">
    <citation type="submission" date="2024-01" db="EMBL/GenBank/DDBJ databases">
        <authorList>
            <person name="He J."/>
            <person name="Wang M."/>
            <person name="Zheng J."/>
            <person name="Liu Z."/>
        </authorList>
    </citation>
    <scope>NUCLEOTIDE SEQUENCE</scope>
    <source>
        <strain evidence="9">ZL_2023a</strain>
        <tissue evidence="9">Muscle</tissue>
    </source>
</reference>
<keyword evidence="2 5" id="KW-0436">Ligase</keyword>
<dbReference type="GO" id="GO:0005739">
    <property type="term" value="C:mitochondrion"/>
    <property type="evidence" value="ECO:0007669"/>
    <property type="project" value="TreeGrafter"/>
</dbReference>
<dbReference type="EMBL" id="JARKIK010000080">
    <property type="protein sequence ID" value="KAK8726089.1"/>
    <property type="molecule type" value="Genomic_DNA"/>
</dbReference>
<dbReference type="EMBL" id="JARKIK010000080">
    <property type="protein sequence ID" value="KAK8726088.1"/>
    <property type="molecule type" value="Genomic_DNA"/>
</dbReference>
<sequence length="696" mass="76824">MRLFVSVQLVSRAVQQIWRTPQSICATRGYLHACRSFSSNEVKSAVTPAEITTTPIPEITDAFPHLQTHESIHKFSLEQPDEFWGRLARSRLEWQKEFQVVRDHDMEKSAFRWFPDGQLNVSVNCVDRHARQHPDRVALLWEKDEPGQEERVTYRELQELVCRMGNVLLECGVKRGDRVALYMPVMPLSVAAMLACARIGAIHSVVFAGFSAEALASRVQDAGAETVITADEAVRGGKVIKLKQVVDAAVAKCPTVRQVLVASRTGAQVNMGPKDISLEQVLSSASTECPPAVQNAEDLLFLLYTSGSTGSPKGVAHTTAGYLLYASVTHKHVFDYRDGDIFGCVADIGWITGHSYVVYGPLANGATTLLYESTPTYPDPGRYWETVSRLGLTHFYCAPTALRLLLRYGDDWVLRHDRSSLRVLGCVGEPLNQEAWHWFHGVVGDGRCDLTDTWWQTETGGIMISPRPSAPGAHINAGMPMRPMFGVLPVLCDPSGKVVEGKRVDGALCLGSIWPGISRTIYGDHKRFIDTYFAPFPGHYFSGDGAYRDEEGFYHITGRMDDVINVTGHRLGTAEVEDAMTEHPEVSETAVVGFPHPVKGEAVFAFIVLKEELESSQENIVADLKKLVRSQIAGYAVPDEIMVCPGLPKTRSGKILRRILRKVAAGQPDELGDISTLADPTIVQTIVNIYNTQHAK</sequence>
<keyword evidence="10" id="KW-1185">Reference proteome</keyword>
<dbReference type="InterPro" id="IPR011904">
    <property type="entry name" value="Ac_CoA_lig"/>
</dbReference>
<comment type="catalytic activity">
    <reaction evidence="5">
        <text>acetate + ATP + CoA = acetyl-CoA + AMP + diphosphate</text>
        <dbReference type="Rhea" id="RHEA:23176"/>
        <dbReference type="ChEBI" id="CHEBI:30089"/>
        <dbReference type="ChEBI" id="CHEBI:30616"/>
        <dbReference type="ChEBI" id="CHEBI:33019"/>
        <dbReference type="ChEBI" id="CHEBI:57287"/>
        <dbReference type="ChEBI" id="CHEBI:57288"/>
        <dbReference type="ChEBI" id="CHEBI:456215"/>
        <dbReference type="EC" id="6.2.1.1"/>
    </reaction>
</comment>
<dbReference type="InterPro" id="IPR042099">
    <property type="entry name" value="ANL_N_sf"/>
</dbReference>
<dbReference type="InterPro" id="IPR025110">
    <property type="entry name" value="AMP-bd_C"/>
</dbReference>
<dbReference type="Pfam" id="PF16177">
    <property type="entry name" value="ACAS_N"/>
    <property type="match status" value="1"/>
</dbReference>
<dbReference type="PROSITE" id="PS00455">
    <property type="entry name" value="AMP_BINDING"/>
    <property type="match status" value="1"/>
</dbReference>
<protein>
    <recommendedName>
        <fullName evidence="5">Acetyl-coenzyme A synthetase</fullName>
        <ecNumber evidence="5">6.2.1.1</ecNumber>
    </recommendedName>
</protein>
<dbReference type="SUPFAM" id="SSF56801">
    <property type="entry name" value="Acetyl-CoA synthetase-like"/>
    <property type="match status" value="1"/>
</dbReference>
<feature type="domain" description="Acetyl-coenzyme A synthetase N-terminal" evidence="8">
    <location>
        <begin position="70"/>
        <end position="125"/>
    </location>
</feature>
<keyword evidence="3 5" id="KW-0547">Nucleotide-binding</keyword>
<dbReference type="PANTHER" id="PTHR24095">
    <property type="entry name" value="ACETYL-COENZYME A SYNTHETASE"/>
    <property type="match status" value="1"/>
</dbReference>
<feature type="domain" description="AMP-binding enzyme C-terminal" evidence="7">
    <location>
        <begin position="575"/>
        <end position="654"/>
    </location>
</feature>
<dbReference type="Gene3D" id="3.40.50.12780">
    <property type="entry name" value="N-terminal domain of ligase-like"/>
    <property type="match status" value="1"/>
</dbReference>
<dbReference type="InterPro" id="IPR020845">
    <property type="entry name" value="AMP-binding_CS"/>
</dbReference>